<keyword evidence="2 8" id="KW-0436">Ligase</keyword>
<dbReference type="Gene3D" id="3.40.440.10">
    <property type="entry name" value="Adenylosuccinate Synthetase, subunit A, domain 1"/>
    <property type="match status" value="1"/>
</dbReference>
<feature type="binding site" evidence="8">
    <location>
        <position position="39"/>
    </location>
    <ligand>
        <name>Mg(2+)</name>
        <dbReference type="ChEBI" id="CHEBI:18420"/>
    </ligand>
</feature>
<dbReference type="GO" id="GO:0005737">
    <property type="term" value="C:cytoplasm"/>
    <property type="evidence" value="ECO:0007669"/>
    <property type="project" value="UniProtKB-SubCell"/>
</dbReference>
<comment type="function">
    <text evidence="8">Plays an important role in the de novo pathway of purine nucleotide biosynthesis. Catalyzes the first committed step in the biosynthesis of AMP from IMP.</text>
</comment>
<dbReference type="PANTHER" id="PTHR11846">
    <property type="entry name" value="ADENYLOSUCCINATE SYNTHETASE"/>
    <property type="match status" value="1"/>
</dbReference>
<feature type="binding site" description="in other chain" evidence="8">
    <location>
        <begin position="37"/>
        <end position="40"/>
    </location>
    <ligand>
        <name>IMP</name>
        <dbReference type="ChEBI" id="CHEBI:58053"/>
        <note>ligand shared between dimeric partners</note>
    </ligand>
</feature>
<dbReference type="PANTHER" id="PTHR11846:SF0">
    <property type="entry name" value="ADENYLOSUCCINATE SYNTHETASE"/>
    <property type="match status" value="1"/>
</dbReference>
<gene>
    <name evidence="8" type="primary">purA</name>
    <name evidence="9" type="ORF">BJP25_23230</name>
</gene>
<dbReference type="AlphaFoldDB" id="A0A1Q9LJM0"/>
<comment type="similarity">
    <text evidence="8">Belongs to the adenylosuccinate synthetase family.</text>
</comment>
<evidence type="ECO:0000256" key="8">
    <source>
        <dbReference type="HAMAP-Rule" id="MF_00011"/>
    </source>
</evidence>
<dbReference type="FunFam" id="3.90.170.10:FF:000001">
    <property type="entry name" value="Adenylosuccinate synthetase"/>
    <property type="match status" value="1"/>
</dbReference>
<dbReference type="EC" id="6.3.4.4" evidence="8"/>
<name>A0A1Q9LJM0_9PSEU</name>
<dbReference type="Gene3D" id="3.90.170.10">
    <property type="entry name" value="Adenylosuccinate Synthetase, subunit A, domain 3"/>
    <property type="match status" value="1"/>
</dbReference>
<keyword evidence="4 8" id="KW-0547">Nucleotide-binding</keyword>
<keyword evidence="3 8" id="KW-0479">Metal-binding</keyword>
<feature type="binding site" description="in other chain" evidence="8">
    <location>
        <position position="301"/>
    </location>
    <ligand>
        <name>IMP</name>
        <dbReference type="ChEBI" id="CHEBI:58053"/>
        <note>ligand shared between dimeric partners</note>
    </ligand>
</feature>
<dbReference type="GO" id="GO:0046040">
    <property type="term" value="P:IMP metabolic process"/>
    <property type="evidence" value="ECO:0007669"/>
    <property type="project" value="TreeGrafter"/>
</dbReference>
<keyword evidence="10" id="KW-1185">Reference proteome</keyword>
<dbReference type="InterPro" id="IPR042110">
    <property type="entry name" value="Adenylosuccinate_synth_dom2"/>
</dbReference>
<evidence type="ECO:0000256" key="2">
    <source>
        <dbReference type="ARBA" id="ARBA00022598"/>
    </source>
</evidence>
<feature type="binding site" evidence="8">
    <location>
        <begin position="411"/>
        <end position="413"/>
    </location>
    <ligand>
        <name>GTP</name>
        <dbReference type="ChEBI" id="CHEBI:37565"/>
    </ligand>
</feature>
<comment type="catalytic activity">
    <reaction evidence="8">
        <text>IMP + L-aspartate + GTP = N(6)-(1,2-dicarboxyethyl)-AMP + GDP + phosphate + 2 H(+)</text>
        <dbReference type="Rhea" id="RHEA:15753"/>
        <dbReference type="ChEBI" id="CHEBI:15378"/>
        <dbReference type="ChEBI" id="CHEBI:29991"/>
        <dbReference type="ChEBI" id="CHEBI:37565"/>
        <dbReference type="ChEBI" id="CHEBI:43474"/>
        <dbReference type="ChEBI" id="CHEBI:57567"/>
        <dbReference type="ChEBI" id="CHEBI:58053"/>
        <dbReference type="ChEBI" id="CHEBI:58189"/>
        <dbReference type="EC" id="6.3.4.4"/>
    </reaction>
</comment>
<feature type="binding site" description="in other chain" evidence="8">
    <location>
        <begin position="12"/>
        <end position="15"/>
    </location>
    <ligand>
        <name>IMP</name>
        <dbReference type="ChEBI" id="CHEBI:58053"/>
        <note>ligand shared between dimeric partners</note>
    </ligand>
</feature>
<feature type="binding site" evidence="8">
    <location>
        <position position="141"/>
    </location>
    <ligand>
        <name>IMP</name>
        <dbReference type="ChEBI" id="CHEBI:58053"/>
        <note>ligand shared between dimeric partners</note>
    </ligand>
</feature>
<evidence type="ECO:0000256" key="6">
    <source>
        <dbReference type="ARBA" id="ARBA00022842"/>
    </source>
</evidence>
<dbReference type="RefSeq" id="WP_075976125.1">
    <property type="nucleotide sequence ID" value="NZ_MKQR01000017.1"/>
</dbReference>
<dbReference type="OrthoDB" id="9807553at2"/>
<comment type="pathway">
    <text evidence="8">Purine metabolism; AMP biosynthesis via de novo pathway; AMP from IMP: step 1/2.</text>
</comment>
<evidence type="ECO:0000256" key="5">
    <source>
        <dbReference type="ARBA" id="ARBA00022755"/>
    </source>
</evidence>
<keyword evidence="5 8" id="KW-0658">Purine biosynthesis</keyword>
<feature type="binding site" evidence="8">
    <location>
        <begin position="297"/>
        <end position="303"/>
    </location>
    <ligand>
        <name>substrate</name>
    </ligand>
</feature>
<dbReference type="GO" id="GO:0004019">
    <property type="term" value="F:adenylosuccinate synthase activity"/>
    <property type="evidence" value="ECO:0007669"/>
    <property type="project" value="UniProtKB-UniRule"/>
</dbReference>
<feature type="binding site" description="in other chain" evidence="8">
    <location>
        <position position="237"/>
    </location>
    <ligand>
        <name>IMP</name>
        <dbReference type="ChEBI" id="CHEBI:58053"/>
        <note>ligand shared between dimeric partners</note>
    </ligand>
</feature>
<evidence type="ECO:0000256" key="1">
    <source>
        <dbReference type="ARBA" id="ARBA00011738"/>
    </source>
</evidence>
<dbReference type="HAMAP" id="MF_00011">
    <property type="entry name" value="Adenylosucc_synth"/>
    <property type="match status" value="1"/>
</dbReference>
<evidence type="ECO:0000256" key="4">
    <source>
        <dbReference type="ARBA" id="ARBA00022741"/>
    </source>
</evidence>
<evidence type="ECO:0000313" key="10">
    <source>
        <dbReference type="Proteomes" id="UP000186040"/>
    </source>
</evidence>
<dbReference type="STRING" id="1193682.BJP25_23230"/>
<dbReference type="Pfam" id="PF00709">
    <property type="entry name" value="Adenylsucc_synt"/>
    <property type="match status" value="1"/>
</dbReference>
<dbReference type="Proteomes" id="UP000186040">
    <property type="component" value="Unassembled WGS sequence"/>
</dbReference>
<keyword evidence="7 8" id="KW-0342">GTP-binding</keyword>
<feature type="binding site" evidence="8">
    <location>
        <begin position="329"/>
        <end position="331"/>
    </location>
    <ligand>
        <name>GTP</name>
        <dbReference type="ChEBI" id="CHEBI:37565"/>
    </ligand>
</feature>
<feature type="binding site" evidence="8">
    <location>
        <begin position="39"/>
        <end position="41"/>
    </location>
    <ligand>
        <name>GTP</name>
        <dbReference type="ChEBI" id="CHEBI:37565"/>
    </ligand>
</feature>
<accession>A0A1Q9LJM0</accession>
<dbReference type="GO" id="GO:0000287">
    <property type="term" value="F:magnesium ion binding"/>
    <property type="evidence" value="ECO:0007669"/>
    <property type="project" value="UniProtKB-UniRule"/>
</dbReference>
<comment type="caution">
    <text evidence="8">Lacks conserved residue(s) required for the propagation of feature annotation.</text>
</comment>
<organism evidence="9 10">
    <name type="scientific">Actinokineospora bangkokensis</name>
    <dbReference type="NCBI Taxonomy" id="1193682"/>
    <lineage>
        <taxon>Bacteria</taxon>
        <taxon>Bacillati</taxon>
        <taxon>Actinomycetota</taxon>
        <taxon>Actinomycetes</taxon>
        <taxon>Pseudonocardiales</taxon>
        <taxon>Pseudonocardiaceae</taxon>
        <taxon>Actinokineospora</taxon>
    </lineage>
</organism>
<feature type="binding site" evidence="8">
    <location>
        <position position="303"/>
    </location>
    <ligand>
        <name>GTP</name>
        <dbReference type="ChEBI" id="CHEBI:37565"/>
    </ligand>
</feature>
<feature type="active site" description="Proton donor" evidence="8">
    <location>
        <position position="40"/>
    </location>
</feature>
<comment type="subcellular location">
    <subcellularLocation>
        <location evidence="8">Cytoplasm</location>
    </subcellularLocation>
</comment>
<evidence type="ECO:0000313" key="9">
    <source>
        <dbReference type="EMBL" id="OLR92236.1"/>
    </source>
</evidence>
<keyword evidence="6 8" id="KW-0460">Magnesium</keyword>
<dbReference type="SMART" id="SM00788">
    <property type="entry name" value="Adenylsucc_synt"/>
    <property type="match status" value="1"/>
</dbReference>
<dbReference type="Gene3D" id="1.10.300.10">
    <property type="entry name" value="Adenylosuccinate Synthetase, subunit A, domain 2"/>
    <property type="match status" value="1"/>
</dbReference>
<dbReference type="SUPFAM" id="SSF52540">
    <property type="entry name" value="P-loop containing nucleoside triphosphate hydrolases"/>
    <property type="match status" value="1"/>
</dbReference>
<dbReference type="InterPro" id="IPR001114">
    <property type="entry name" value="Adenylosuccinate_synthetase"/>
</dbReference>
<dbReference type="GO" id="GO:0044208">
    <property type="term" value="P:'de novo' AMP biosynthetic process"/>
    <property type="evidence" value="ECO:0007669"/>
    <property type="project" value="UniProtKB-UniRule"/>
</dbReference>
<evidence type="ECO:0000256" key="7">
    <source>
        <dbReference type="ARBA" id="ARBA00023134"/>
    </source>
</evidence>
<dbReference type="UniPathway" id="UPA00075">
    <property type="reaction ID" value="UER00335"/>
</dbReference>
<comment type="caution">
    <text evidence="9">The sequence shown here is derived from an EMBL/GenBank/DDBJ whole genome shotgun (WGS) entry which is preliminary data.</text>
</comment>
<feature type="binding site" description="in other chain" evidence="8">
    <location>
        <position position="127"/>
    </location>
    <ligand>
        <name>IMP</name>
        <dbReference type="ChEBI" id="CHEBI:58053"/>
        <note>ligand shared between dimeric partners</note>
    </ligand>
</feature>
<dbReference type="InterPro" id="IPR042109">
    <property type="entry name" value="Adenylosuccinate_synth_dom1"/>
</dbReference>
<proteinExistence type="inferred from homology"/>
<dbReference type="InterPro" id="IPR027417">
    <property type="entry name" value="P-loop_NTPase"/>
</dbReference>
<comment type="cofactor">
    <cofactor evidence="8">
        <name>Mg(2+)</name>
        <dbReference type="ChEBI" id="CHEBI:18420"/>
    </cofactor>
    <text evidence="8">Binds 1 Mg(2+) ion per subunit.</text>
</comment>
<feature type="binding site" evidence="8">
    <location>
        <begin position="11"/>
        <end position="17"/>
    </location>
    <ligand>
        <name>GTP</name>
        <dbReference type="ChEBI" id="CHEBI:37565"/>
    </ligand>
</feature>
<dbReference type="NCBIfam" id="NF002223">
    <property type="entry name" value="PRK01117.1"/>
    <property type="match status" value="1"/>
</dbReference>
<protein>
    <recommendedName>
        <fullName evidence="8">Adenylosuccinate synthetase</fullName>
        <shortName evidence="8">AMPSase</shortName>
        <shortName evidence="8">AdSS</shortName>
        <ecNumber evidence="8">6.3.4.4</ecNumber>
    </recommendedName>
    <alternativeName>
        <fullName evidence="8">IMP--aspartate ligase</fullName>
    </alternativeName>
</protein>
<feature type="binding site" evidence="8">
    <location>
        <position position="12"/>
    </location>
    <ligand>
        <name>Mg(2+)</name>
        <dbReference type="ChEBI" id="CHEBI:18420"/>
    </ligand>
</feature>
<reference evidence="9 10" key="1">
    <citation type="submission" date="2016-10" db="EMBL/GenBank/DDBJ databases">
        <title>The Draft Genome Sequence of Actinokineospora bangkokensis 44EHWT reveals the biosynthetic pathway of antifungal compounds Thailandins with unusual extender unit butylmalonyl-CoA.</title>
        <authorList>
            <person name="Greule A."/>
            <person name="Intra B."/>
            <person name="Flemming S."/>
            <person name="Rommel M.G."/>
            <person name="Panbangred W."/>
            <person name="Bechthold A."/>
        </authorList>
    </citation>
    <scope>NUCLEOTIDE SEQUENCE [LARGE SCALE GENOMIC DNA]</scope>
    <source>
        <strain evidence="9 10">44EHW</strain>
    </source>
</reference>
<sequence length="428" mass="46201">MLTAVAGLNWGDEGKGKMVDAIGGDAEFVVRYHGGGNAGHTIVVDEGKFSLHNLPSSVFRPGTTSVLGPGMVVDVETFLQEVASVVEHGCDPARVVVSDAASVCFPFHRDLDAAEEVRLGKDGYGSTRMGISPAYGDRVMKKTLLVRELFDDENLERRLTSVLDWANSRLTTIYGAKPLVVAEVHDWVTGLREQLRPHVRDVTTLLGDALARGATVLAEGQLGALKDIYFGIYPFTTSSTCLTAHAPVGMGVPWARLDRVVGVTKAFSSCIGAGPLVTEFDTETGDRLRELWGEFGATTNRPRRLGAFDGVATRYGALMQGTDEVALTNLDQLTGTGELKVCVAYECDGARTTSFTPDPAVLERSTPVYEVLPGWDDDITGARSYDDLPAAARAYVERVESLLETYVRFVSVGAHRDALIDRGPRTRS</sequence>
<comment type="subunit">
    <text evidence="1 8">Homodimer.</text>
</comment>
<evidence type="ECO:0000256" key="3">
    <source>
        <dbReference type="ARBA" id="ARBA00022723"/>
    </source>
</evidence>
<dbReference type="InterPro" id="IPR042111">
    <property type="entry name" value="Adenylosuccinate_synth_dom3"/>
</dbReference>
<dbReference type="CDD" id="cd03108">
    <property type="entry name" value="AdSS"/>
    <property type="match status" value="1"/>
</dbReference>
<dbReference type="GO" id="GO:0005525">
    <property type="term" value="F:GTP binding"/>
    <property type="evidence" value="ECO:0007669"/>
    <property type="project" value="UniProtKB-UniRule"/>
</dbReference>
<dbReference type="EMBL" id="MKQR01000017">
    <property type="protein sequence ID" value="OLR92236.1"/>
    <property type="molecule type" value="Genomic_DNA"/>
</dbReference>
<keyword evidence="8" id="KW-0963">Cytoplasm</keyword>
<feature type="active site" description="Proton acceptor" evidence="8">
    <location>
        <position position="12"/>
    </location>
</feature>